<keyword evidence="3" id="KW-1185">Reference proteome</keyword>
<reference evidence="2 3" key="1">
    <citation type="submission" date="2018-03" db="EMBL/GenBank/DDBJ databases">
        <title>Draft Genome Sequences of the Obligatory Marine Myxobacteria Enhygromyxa salina SWB005.</title>
        <authorList>
            <person name="Poehlein A."/>
            <person name="Moghaddam J.A."/>
            <person name="Harms H."/>
            <person name="Alanjari M."/>
            <person name="Koenig G.M."/>
            <person name="Daniel R."/>
            <person name="Schaeberle T.F."/>
        </authorList>
    </citation>
    <scope>NUCLEOTIDE SEQUENCE [LARGE SCALE GENOMIC DNA]</scope>
    <source>
        <strain evidence="2 3">SWB005</strain>
    </source>
</reference>
<sequence>MRRAEKSRIACPKSVPGLSDSGDRAGRRDATGGSVARPRSDGAQRFGAGSPAAKSRAQKGYRRSEFGVSPYEKHLRRPADRPGESAPRAFCTPDGEATPRTRTSCGPARTPAATTQPHQQLRGAHRPRGARAAIRLESGREFNRVAGLALAHPSSDPTVADRGHERPICGQMAPSASERGHPPQRAERKKATGGPSSGYRRTKSTFDALPTDLAGVHQEPSAPQMERRRPVLGPPVALRGPQRPRHSLINNPEVPTGHAALEQRSVWSQAVNSTGSPG</sequence>
<dbReference type="AlphaFoldDB" id="A0A2S9Y1E6"/>
<feature type="compositionally biased region" description="Polar residues" evidence="1">
    <location>
        <begin position="265"/>
        <end position="278"/>
    </location>
</feature>
<feature type="compositionally biased region" description="Basic and acidic residues" evidence="1">
    <location>
        <begin position="21"/>
        <end position="30"/>
    </location>
</feature>
<evidence type="ECO:0000313" key="2">
    <source>
        <dbReference type="EMBL" id="PRP98810.1"/>
    </source>
</evidence>
<dbReference type="EMBL" id="PVNK01000144">
    <property type="protein sequence ID" value="PRP98810.1"/>
    <property type="molecule type" value="Genomic_DNA"/>
</dbReference>
<proteinExistence type="predicted"/>
<feature type="compositionally biased region" description="Basic and acidic residues" evidence="1">
    <location>
        <begin position="71"/>
        <end position="83"/>
    </location>
</feature>
<accession>A0A2S9Y1E6</accession>
<feature type="compositionally biased region" description="Basic and acidic residues" evidence="1">
    <location>
        <begin position="178"/>
        <end position="190"/>
    </location>
</feature>
<evidence type="ECO:0000256" key="1">
    <source>
        <dbReference type="SAM" id="MobiDB-lite"/>
    </source>
</evidence>
<evidence type="ECO:0000313" key="3">
    <source>
        <dbReference type="Proteomes" id="UP000237968"/>
    </source>
</evidence>
<protein>
    <submittedName>
        <fullName evidence="2">Uncharacterized protein</fullName>
    </submittedName>
</protein>
<organism evidence="2 3">
    <name type="scientific">Enhygromyxa salina</name>
    <dbReference type="NCBI Taxonomy" id="215803"/>
    <lineage>
        <taxon>Bacteria</taxon>
        <taxon>Pseudomonadati</taxon>
        <taxon>Myxococcota</taxon>
        <taxon>Polyangia</taxon>
        <taxon>Nannocystales</taxon>
        <taxon>Nannocystaceae</taxon>
        <taxon>Enhygromyxa</taxon>
    </lineage>
</organism>
<feature type="region of interest" description="Disordered" evidence="1">
    <location>
        <begin position="152"/>
        <end position="278"/>
    </location>
</feature>
<comment type="caution">
    <text evidence="2">The sequence shown here is derived from an EMBL/GenBank/DDBJ whole genome shotgun (WGS) entry which is preliminary data.</text>
</comment>
<gene>
    <name evidence="2" type="ORF">ENSA5_29660</name>
</gene>
<dbReference type="Proteomes" id="UP000237968">
    <property type="component" value="Unassembled WGS sequence"/>
</dbReference>
<name>A0A2S9Y1E6_9BACT</name>
<feature type="region of interest" description="Disordered" evidence="1">
    <location>
        <begin position="1"/>
        <end position="130"/>
    </location>
</feature>